<evidence type="ECO:0000313" key="1">
    <source>
        <dbReference type="EMBL" id="MDK4290979.1"/>
    </source>
</evidence>
<proteinExistence type="predicted"/>
<organism evidence="1 2">
    <name type="scientific">Corynebacterium pseudodiphtheriticum</name>
    <dbReference type="NCBI Taxonomy" id="37637"/>
    <lineage>
        <taxon>Bacteria</taxon>
        <taxon>Bacillati</taxon>
        <taxon>Actinomycetota</taxon>
        <taxon>Actinomycetes</taxon>
        <taxon>Mycobacteriales</taxon>
        <taxon>Corynebacteriaceae</taxon>
        <taxon>Corynebacterium</taxon>
    </lineage>
</organism>
<keyword evidence="2" id="KW-1185">Reference proteome</keyword>
<dbReference type="Proteomes" id="UP001239759">
    <property type="component" value="Unassembled WGS sequence"/>
</dbReference>
<dbReference type="RefSeq" id="WP_284587946.1">
    <property type="nucleotide sequence ID" value="NZ_JASNUQ010000019.1"/>
</dbReference>
<dbReference type="EMBL" id="JASNUQ010000019">
    <property type="protein sequence ID" value="MDK4290979.1"/>
    <property type="molecule type" value="Genomic_DNA"/>
</dbReference>
<accession>A0ABT7FYA5</accession>
<sequence length="114" mass="11900">MSAATLALLAADPSVPVVLVEAVLVVLLVDVLLVVVSLLEVVLLDVAAVVVVEVPGRAELSELPPSEEQDTSASGRAALAASVTARVRKVRAEKMADTTTPGFGKTFNLWLRLL</sequence>
<reference evidence="1 2" key="1">
    <citation type="submission" date="2023-05" db="EMBL/GenBank/DDBJ databases">
        <title>Metabolic capabilities are highly conserved among human nasal-associated Corynebacterium species in pangenomic analyses.</title>
        <authorList>
            <person name="Tran T.H."/>
            <person name="Roberts A.Q."/>
            <person name="Escapa I.F."/>
            <person name="Gao W."/>
            <person name="Conlan S."/>
            <person name="Kong H."/>
            <person name="Segre J.A."/>
            <person name="Kelly M.S."/>
            <person name="Lemon K.P."/>
        </authorList>
    </citation>
    <scope>NUCLEOTIDE SEQUENCE [LARGE SCALE GENOMIC DNA]</scope>
    <source>
        <strain evidence="1 2">KPL3772</strain>
    </source>
</reference>
<evidence type="ECO:0008006" key="3">
    <source>
        <dbReference type="Google" id="ProtNLM"/>
    </source>
</evidence>
<comment type="caution">
    <text evidence="1">The sequence shown here is derived from an EMBL/GenBank/DDBJ whole genome shotgun (WGS) entry which is preliminary data.</text>
</comment>
<gene>
    <name evidence="1" type="ORF">QPX23_09675</name>
</gene>
<name>A0ABT7FYA5_9CORY</name>
<protein>
    <recommendedName>
        <fullName evidence="3">Secreted protein</fullName>
    </recommendedName>
</protein>
<evidence type="ECO:0000313" key="2">
    <source>
        <dbReference type="Proteomes" id="UP001239759"/>
    </source>
</evidence>